<evidence type="ECO:0000313" key="1">
    <source>
        <dbReference type="EMBL" id="ACA68368.1"/>
    </source>
</evidence>
<protein>
    <submittedName>
        <fullName evidence="1">Uncharacterized protein</fullName>
    </submittedName>
</protein>
<reference evidence="1" key="1">
    <citation type="submission" date="2008-02" db="EMBL/GenBank/DDBJ databases">
        <title>Complete sequence of Yersinia pseudotuberculosis YPIII.</title>
        <authorList>
            <consortium name="US DOE Joint Genome Institute"/>
            <person name="Challacombe J.F."/>
            <person name="Bruce D."/>
            <person name="Detter J.C."/>
            <person name="Green L."/>
            <person name="Land M."/>
            <person name="Munk C."/>
            <person name="Lindler L.E."/>
            <person name="Nikolich M.P."/>
            <person name="Brettin T."/>
        </authorList>
    </citation>
    <scope>NUCLEOTIDE SEQUENCE</scope>
    <source>
        <strain evidence="1">YPIII</strain>
    </source>
</reference>
<organism evidence="1">
    <name type="scientific">Yersinia pseudotuberculosis serotype O:3 (strain YPIII)</name>
    <dbReference type="NCBI Taxonomy" id="502800"/>
    <lineage>
        <taxon>Bacteria</taxon>
        <taxon>Pseudomonadati</taxon>
        <taxon>Pseudomonadota</taxon>
        <taxon>Gammaproteobacteria</taxon>
        <taxon>Enterobacterales</taxon>
        <taxon>Yersiniaceae</taxon>
        <taxon>Yersinia</taxon>
    </lineage>
</organism>
<proteinExistence type="predicted"/>
<sequence length="40" mass="4236">MVVGEGLFVTAFLTLRAAALRRCLATLGANLVEGSYLPQI</sequence>
<dbReference type="EMBL" id="CP000950">
    <property type="protein sequence ID" value="ACA68368.1"/>
    <property type="molecule type" value="Genomic_DNA"/>
</dbReference>
<gene>
    <name evidence="1" type="ordered locus">YPK_2082</name>
</gene>
<accession>A0A0H3B4T5</accession>
<dbReference type="KEGG" id="ypy:YPK_2082"/>
<dbReference type="AlphaFoldDB" id="A0A0H3B4T5"/>
<name>A0A0H3B4T5_YERPY</name>